<name>C2KZ41_9FIRM</name>
<dbReference type="HOGENOM" id="CLU_1389009_0_0_9"/>
<dbReference type="EMBL" id="ACKX01000178">
    <property type="protein sequence ID" value="EEJ50971.1"/>
    <property type="molecule type" value="Genomic_DNA"/>
</dbReference>
<comment type="caution">
    <text evidence="1">The sequence shown here is derived from an EMBL/GenBank/DDBJ whole genome shotgun (WGS) entry which is preliminary data.</text>
</comment>
<accession>C2KZ41</accession>
<dbReference type="RefSeq" id="WP_007156906.1">
    <property type="nucleotide sequence ID" value="NZ_GG668534.1"/>
</dbReference>
<keyword evidence="2" id="KW-1185">Reference proteome</keyword>
<gene>
    <name evidence="1" type="ORF">HMPREF6123_1760</name>
</gene>
<protein>
    <submittedName>
        <fullName evidence="1">Uncharacterized protein</fullName>
    </submittedName>
</protein>
<proteinExistence type="predicted"/>
<sequence length="196" mass="21902">MSIILGALTTFMEGLAVASLALQGLKSLAAPLLELGKELGLIEPETDVEDLGDKAIQSDLKPDDFDCYEEYLKAVEDYKLDPEKSKLSTEEKKIQKGIELTVGVMIDKYQDFSMDKFINMIDHNQNFFTEAKMGEIAKVIKMDGQSITDILHYVDGTEKNSTKIQGTVDTLLEIEKNTNPGLSDKEAFKNVMELRQ</sequence>
<organism evidence="1 2">
    <name type="scientific">Oribacterium sinus F0268</name>
    <dbReference type="NCBI Taxonomy" id="585501"/>
    <lineage>
        <taxon>Bacteria</taxon>
        <taxon>Bacillati</taxon>
        <taxon>Bacillota</taxon>
        <taxon>Clostridia</taxon>
        <taxon>Lachnospirales</taxon>
        <taxon>Lachnospiraceae</taxon>
        <taxon>Oribacterium</taxon>
    </lineage>
</organism>
<dbReference type="Proteomes" id="UP000004121">
    <property type="component" value="Unassembled WGS sequence"/>
</dbReference>
<reference evidence="1 2" key="1">
    <citation type="submission" date="2009-04" db="EMBL/GenBank/DDBJ databases">
        <authorList>
            <person name="Qin X."/>
            <person name="Bachman B."/>
            <person name="Battles P."/>
            <person name="Bell A."/>
            <person name="Bess C."/>
            <person name="Bickham C."/>
            <person name="Chaboub L."/>
            <person name="Chen D."/>
            <person name="Coyle M."/>
            <person name="Deiros D.R."/>
            <person name="Dinh H."/>
            <person name="Forbes L."/>
            <person name="Fowler G."/>
            <person name="Francisco L."/>
            <person name="Fu Q."/>
            <person name="Gubbala S."/>
            <person name="Hale W."/>
            <person name="Han Y."/>
            <person name="Hemphill L."/>
            <person name="Highlander S.K."/>
            <person name="Hirani K."/>
            <person name="Hogues M."/>
            <person name="Jackson L."/>
            <person name="Jakkamsetti A."/>
            <person name="Javaid M."/>
            <person name="Jiang H."/>
            <person name="Korchina V."/>
            <person name="Kovar C."/>
            <person name="Lara F."/>
            <person name="Lee S."/>
            <person name="Mata R."/>
            <person name="Mathew T."/>
            <person name="Moen C."/>
            <person name="Morales K."/>
            <person name="Munidasa M."/>
            <person name="Nazareth L."/>
            <person name="Ngo R."/>
            <person name="Nguyen L."/>
            <person name="Okwuonu G."/>
            <person name="Ongeri F."/>
            <person name="Patil S."/>
            <person name="Petrosino J."/>
            <person name="Pham C."/>
            <person name="Pham P."/>
            <person name="Pu L.-L."/>
            <person name="Puazo M."/>
            <person name="Raj R."/>
            <person name="Reid J."/>
            <person name="Rouhana J."/>
            <person name="Saada N."/>
            <person name="Shang Y."/>
            <person name="Simmons D."/>
            <person name="Thornton R."/>
            <person name="Warren J."/>
            <person name="Weissenberger G."/>
            <person name="Zhang J."/>
            <person name="Zhang L."/>
            <person name="Zhou C."/>
            <person name="Zhu D."/>
            <person name="Muzny D."/>
            <person name="Worley K."/>
            <person name="Gibbs R."/>
        </authorList>
    </citation>
    <scope>NUCLEOTIDE SEQUENCE [LARGE SCALE GENOMIC DNA]</scope>
    <source>
        <strain evidence="1 2">F0268</strain>
    </source>
</reference>
<evidence type="ECO:0000313" key="1">
    <source>
        <dbReference type="EMBL" id="EEJ50971.1"/>
    </source>
</evidence>
<dbReference type="InParanoid" id="C2KZ41"/>
<evidence type="ECO:0000313" key="2">
    <source>
        <dbReference type="Proteomes" id="UP000004121"/>
    </source>
</evidence>
<dbReference type="AlphaFoldDB" id="C2KZ41"/>
<dbReference type="OrthoDB" id="2991678at2"/>
<dbReference type="STRING" id="585501.HMPREF6123_1760"/>